<dbReference type="PANTHER" id="PTHR33446:SF2">
    <property type="entry name" value="PROTEIN TONB"/>
    <property type="match status" value="1"/>
</dbReference>
<dbReference type="EMBL" id="UGTM01000002">
    <property type="protein sequence ID" value="SUB94440.1"/>
    <property type="molecule type" value="Genomic_DNA"/>
</dbReference>
<dbReference type="InterPro" id="IPR051045">
    <property type="entry name" value="TonB-dependent_transducer"/>
</dbReference>
<dbReference type="SUPFAM" id="SSF74653">
    <property type="entry name" value="TolA/TonB C-terminal domain"/>
    <property type="match status" value="1"/>
</dbReference>
<feature type="domain" description="TonB C-terminal" evidence="2">
    <location>
        <begin position="56"/>
        <end position="89"/>
    </location>
</feature>
<dbReference type="GO" id="GO:0055085">
    <property type="term" value="P:transmembrane transport"/>
    <property type="evidence" value="ECO:0007669"/>
    <property type="project" value="InterPro"/>
</dbReference>
<proteinExistence type="predicted"/>
<dbReference type="PANTHER" id="PTHR33446">
    <property type="entry name" value="PROTEIN TONB-RELATED"/>
    <property type="match status" value="1"/>
</dbReference>
<evidence type="ECO:0000259" key="2">
    <source>
        <dbReference type="Pfam" id="PF03544"/>
    </source>
</evidence>
<accession>A0A379EDV9</accession>
<dbReference type="Proteomes" id="UP000255469">
    <property type="component" value="Unassembled WGS sequence"/>
</dbReference>
<evidence type="ECO:0000313" key="4">
    <source>
        <dbReference type="Proteomes" id="UP000255469"/>
    </source>
</evidence>
<feature type="chain" id="PRO_5016820914" evidence="1">
    <location>
        <begin position="21"/>
        <end position="158"/>
    </location>
</feature>
<dbReference type="GO" id="GO:0098797">
    <property type="term" value="C:plasma membrane protein complex"/>
    <property type="evidence" value="ECO:0007669"/>
    <property type="project" value="TreeGrafter"/>
</dbReference>
<organism evidence="3 4">
    <name type="scientific">Prevotella denticola</name>
    <dbReference type="NCBI Taxonomy" id="28129"/>
    <lineage>
        <taxon>Bacteria</taxon>
        <taxon>Pseudomonadati</taxon>
        <taxon>Bacteroidota</taxon>
        <taxon>Bacteroidia</taxon>
        <taxon>Bacteroidales</taxon>
        <taxon>Prevotellaceae</taxon>
        <taxon>Prevotella</taxon>
    </lineage>
</organism>
<gene>
    <name evidence="3" type="ORF">NCTC13067_02312</name>
</gene>
<evidence type="ECO:0000256" key="1">
    <source>
        <dbReference type="SAM" id="SignalP"/>
    </source>
</evidence>
<dbReference type="AlphaFoldDB" id="A0A379EDV9"/>
<reference evidence="3 4" key="1">
    <citation type="submission" date="2018-06" db="EMBL/GenBank/DDBJ databases">
        <authorList>
            <consortium name="Pathogen Informatics"/>
            <person name="Doyle S."/>
        </authorList>
    </citation>
    <scope>NUCLEOTIDE SEQUENCE [LARGE SCALE GENOMIC DNA]</scope>
    <source>
        <strain evidence="3 4">NCTC13067</strain>
    </source>
</reference>
<name>A0A379EDV9_9BACT</name>
<protein>
    <submittedName>
        <fullName evidence="3">TonB family C-terminal domain</fullName>
    </submittedName>
</protein>
<dbReference type="InterPro" id="IPR037682">
    <property type="entry name" value="TonB_C"/>
</dbReference>
<dbReference type="Pfam" id="PF03544">
    <property type="entry name" value="TonB_C"/>
    <property type="match status" value="1"/>
</dbReference>
<dbReference type="GO" id="GO:0031992">
    <property type="term" value="F:energy transducer activity"/>
    <property type="evidence" value="ECO:0007669"/>
    <property type="project" value="TreeGrafter"/>
</dbReference>
<feature type="signal peptide" evidence="1">
    <location>
        <begin position="1"/>
        <end position="20"/>
    </location>
</feature>
<evidence type="ECO:0000313" key="3">
    <source>
        <dbReference type="EMBL" id="SUB94440.1"/>
    </source>
</evidence>
<dbReference type="Gene3D" id="3.30.1150.10">
    <property type="match status" value="1"/>
</dbReference>
<sequence length="158" mass="17511">MKKSTLTFLFLMSVFASIQAQTAGMPADTTKIYRVIDKMPQYPGGQGALRAFLVSNLHYPVIAEKSGVQGRVVMKFTVGKDGSIRNLSAADCKITDYDKKVFNRLTAGEQERLRKACAKGFAKEAVRVVRAMPKWEPAEMDGEKVDVAFSLPVSFRLK</sequence>
<keyword evidence="1" id="KW-0732">Signal</keyword>
<dbReference type="RefSeq" id="WP_025067581.1">
    <property type="nucleotide sequence ID" value="NZ_CAUVPN010000023.1"/>
</dbReference>